<dbReference type="AlphaFoldDB" id="A0A939NGV0"/>
<dbReference type="Proteomes" id="UP000664477">
    <property type="component" value="Unassembled WGS sequence"/>
</dbReference>
<accession>A0A939NGV0</accession>
<organism evidence="1 2">
    <name type="scientific">Providencia rettgeri</name>
    <dbReference type="NCBI Taxonomy" id="587"/>
    <lineage>
        <taxon>Bacteria</taxon>
        <taxon>Pseudomonadati</taxon>
        <taxon>Pseudomonadota</taxon>
        <taxon>Gammaproteobacteria</taxon>
        <taxon>Enterobacterales</taxon>
        <taxon>Morganellaceae</taxon>
        <taxon>Providencia</taxon>
    </lineage>
</organism>
<sequence length="64" mass="7414">MKSYLEENGIHDPNLFPVSARMAYLLRKQGELTRAERNDKTNIADLLLKNQAWRSRNICLSVPL</sequence>
<name>A0A939NGV0_PRORE</name>
<comment type="caution">
    <text evidence="1">The sequence shown here is derived from an EMBL/GenBank/DDBJ whole genome shotgun (WGS) entry which is preliminary data.</text>
</comment>
<reference evidence="1" key="1">
    <citation type="submission" date="2021-03" db="EMBL/GenBank/DDBJ databases">
        <title>Molecular epidemiology and mechanisms of colistin and carbapenem resistance in Enterobacteriaceae from clinical isolates, the environment and porcine samples in Pretoria, South Africa.</title>
        <authorList>
            <person name="Bogoshi D."/>
            <person name="Mbelle N.M."/>
            <person name="Naidoo V."/>
            <person name="Osei Sekyere J."/>
        </authorList>
    </citation>
    <scope>NUCLEOTIDE SEQUENCE</scope>
    <source>
        <strain evidence="1">C052</strain>
    </source>
</reference>
<evidence type="ECO:0000313" key="2">
    <source>
        <dbReference type="Proteomes" id="UP000664477"/>
    </source>
</evidence>
<proteinExistence type="predicted"/>
<protein>
    <submittedName>
        <fullName evidence="1">Uncharacterized protein</fullName>
    </submittedName>
</protein>
<gene>
    <name evidence="1" type="ORF">J4727_16125</name>
</gene>
<evidence type="ECO:0000313" key="1">
    <source>
        <dbReference type="EMBL" id="MBO1916491.1"/>
    </source>
</evidence>
<dbReference type="EMBL" id="JAGETQ010000117">
    <property type="protein sequence ID" value="MBO1916491.1"/>
    <property type="molecule type" value="Genomic_DNA"/>
</dbReference>